<dbReference type="Pfam" id="PF00753">
    <property type="entry name" value="Lactamase_B"/>
    <property type="match status" value="1"/>
</dbReference>
<comment type="caution">
    <text evidence="2">The sequence shown here is derived from an EMBL/GenBank/DDBJ whole genome shotgun (WGS) entry which is preliminary data.</text>
</comment>
<dbReference type="InterPro" id="IPR036388">
    <property type="entry name" value="WH-like_DNA-bd_sf"/>
</dbReference>
<dbReference type="SMART" id="SM00849">
    <property type="entry name" value="Lactamase_B"/>
    <property type="match status" value="1"/>
</dbReference>
<dbReference type="Gene3D" id="1.10.10.10">
    <property type="entry name" value="Winged helix-like DNA-binding domain superfamily/Winged helix DNA-binding domain"/>
    <property type="match status" value="1"/>
</dbReference>
<organism evidence="2 3">
    <name type="scientific">Fodinicola feengrottensis</name>
    <dbReference type="NCBI Taxonomy" id="435914"/>
    <lineage>
        <taxon>Bacteria</taxon>
        <taxon>Bacillati</taxon>
        <taxon>Actinomycetota</taxon>
        <taxon>Actinomycetes</taxon>
        <taxon>Mycobacteriales</taxon>
        <taxon>Fodinicola</taxon>
    </lineage>
</organism>
<keyword evidence="3" id="KW-1185">Reference proteome</keyword>
<dbReference type="InterPro" id="IPR036866">
    <property type="entry name" value="RibonucZ/Hydroxyglut_hydro"/>
</dbReference>
<accession>A0ABP4TMY8</accession>
<evidence type="ECO:0000259" key="1">
    <source>
        <dbReference type="SMART" id="SM00849"/>
    </source>
</evidence>
<evidence type="ECO:0000313" key="2">
    <source>
        <dbReference type="EMBL" id="GAA1690934.1"/>
    </source>
</evidence>
<sequence length="345" mass="38447">MSALTVREEGAESDWTRPGVFRVADGVFRIPLPLPNDGLRAVNVYAIVDDGGLTMIDSGWALAESQELLGRAIAALDCGFPDIRRFLVTHVHRDHYTQAIAIRQTYGNQVALSIDERTSIDNANDRQGFRRHLNQLVRCDAGPVLEMFRKMDRPPPEPNLWEYPDEWIDGRTDIKLAERALVAIPTPGHTRGHLIFRDDSNVLTFTGDHVLPHITPSIGFEAAPSDMPLADYLDSLKLVREMPDTAMLPAHGPAAASVHARVDELLDHHDRRLGLSFEAIKSGATTAYQAAGILKWTRRERSLVDMDPFNQMLAVLETAAHLDVLVAQRRLTSVDTDGVRHYQMA</sequence>
<feature type="domain" description="Metallo-beta-lactamase" evidence="1">
    <location>
        <begin position="41"/>
        <end position="251"/>
    </location>
</feature>
<dbReference type="InterPro" id="IPR050662">
    <property type="entry name" value="Sec-metab_biosynth-thioest"/>
</dbReference>
<dbReference type="InterPro" id="IPR001279">
    <property type="entry name" value="Metallo-B-lactamas"/>
</dbReference>
<evidence type="ECO:0000313" key="3">
    <source>
        <dbReference type="Proteomes" id="UP001500618"/>
    </source>
</evidence>
<dbReference type="EMBL" id="BAAANY010000018">
    <property type="protein sequence ID" value="GAA1690934.1"/>
    <property type="molecule type" value="Genomic_DNA"/>
</dbReference>
<dbReference type="SUPFAM" id="SSF56281">
    <property type="entry name" value="Metallo-hydrolase/oxidoreductase"/>
    <property type="match status" value="1"/>
</dbReference>
<dbReference type="RefSeq" id="WP_344312418.1">
    <property type="nucleotide sequence ID" value="NZ_BAAANY010000018.1"/>
</dbReference>
<dbReference type="PANTHER" id="PTHR23131">
    <property type="entry name" value="ENDORIBONUCLEASE LACTB2"/>
    <property type="match status" value="1"/>
</dbReference>
<gene>
    <name evidence="2" type="ORF">GCM10009765_45500</name>
</gene>
<reference evidence="3" key="1">
    <citation type="journal article" date="2019" name="Int. J. Syst. Evol. Microbiol.">
        <title>The Global Catalogue of Microorganisms (GCM) 10K type strain sequencing project: providing services to taxonomists for standard genome sequencing and annotation.</title>
        <authorList>
            <consortium name="The Broad Institute Genomics Platform"/>
            <consortium name="The Broad Institute Genome Sequencing Center for Infectious Disease"/>
            <person name="Wu L."/>
            <person name="Ma J."/>
        </authorList>
    </citation>
    <scope>NUCLEOTIDE SEQUENCE [LARGE SCALE GENOMIC DNA]</scope>
    <source>
        <strain evidence="3">JCM 14718</strain>
    </source>
</reference>
<dbReference type="Proteomes" id="UP001500618">
    <property type="component" value="Unassembled WGS sequence"/>
</dbReference>
<dbReference type="Gene3D" id="3.60.15.10">
    <property type="entry name" value="Ribonuclease Z/Hydroxyacylglutathione hydrolase-like"/>
    <property type="match status" value="1"/>
</dbReference>
<name>A0ABP4TMY8_9ACTN</name>
<protein>
    <submittedName>
        <fullName evidence="2">MBL fold metallo-hydrolase</fullName>
    </submittedName>
</protein>
<proteinExistence type="predicted"/>
<dbReference type="PANTHER" id="PTHR23131:SF4">
    <property type="entry name" value="METALLO-BETA-LACTAMASE SUPERFAMILY POTEIN"/>
    <property type="match status" value="1"/>
</dbReference>